<dbReference type="EMBL" id="CAXITT010000838">
    <property type="protein sequence ID" value="CAL1546650.1"/>
    <property type="molecule type" value="Genomic_DNA"/>
</dbReference>
<keyword evidence="1" id="KW-1133">Transmembrane helix</keyword>
<organism evidence="4 5">
    <name type="scientific">Lymnaea stagnalis</name>
    <name type="common">Great pond snail</name>
    <name type="synonym">Helix stagnalis</name>
    <dbReference type="NCBI Taxonomy" id="6523"/>
    <lineage>
        <taxon>Eukaryota</taxon>
        <taxon>Metazoa</taxon>
        <taxon>Spiralia</taxon>
        <taxon>Lophotrochozoa</taxon>
        <taxon>Mollusca</taxon>
        <taxon>Gastropoda</taxon>
        <taxon>Heterobranchia</taxon>
        <taxon>Euthyneura</taxon>
        <taxon>Panpulmonata</taxon>
        <taxon>Hygrophila</taxon>
        <taxon>Lymnaeoidea</taxon>
        <taxon>Lymnaeidae</taxon>
        <taxon>Lymnaea</taxon>
    </lineage>
</organism>
<dbReference type="InterPro" id="IPR036179">
    <property type="entry name" value="Ig-like_dom_sf"/>
</dbReference>
<keyword evidence="5" id="KW-1185">Reference proteome</keyword>
<keyword evidence="2" id="KW-0732">Signal</keyword>
<proteinExistence type="predicted"/>
<evidence type="ECO:0000256" key="2">
    <source>
        <dbReference type="SAM" id="SignalP"/>
    </source>
</evidence>
<evidence type="ECO:0000313" key="4">
    <source>
        <dbReference type="EMBL" id="CAL1546650.1"/>
    </source>
</evidence>
<feature type="transmembrane region" description="Helical" evidence="1">
    <location>
        <begin position="152"/>
        <end position="172"/>
    </location>
</feature>
<feature type="domain" description="Ig-like" evidence="3">
    <location>
        <begin position="67"/>
        <end position="148"/>
    </location>
</feature>
<dbReference type="InterPro" id="IPR007110">
    <property type="entry name" value="Ig-like_dom"/>
</dbReference>
<name>A0AAV2IIJ1_LYMST</name>
<keyword evidence="1" id="KW-0472">Membrane</keyword>
<feature type="chain" id="PRO_5043718718" description="Ig-like domain-containing protein" evidence="2">
    <location>
        <begin position="21"/>
        <end position="175"/>
    </location>
</feature>
<protein>
    <recommendedName>
        <fullName evidence="3">Ig-like domain-containing protein</fullName>
    </recommendedName>
</protein>
<evidence type="ECO:0000256" key="1">
    <source>
        <dbReference type="SAM" id="Phobius"/>
    </source>
</evidence>
<sequence length="175" mass="18739">MKYIVFSCVTFLILVQACTANLPICGDVNRTLVCNSTEYSGTCNDSKCACAAGFELTGQETCKLSAPVITGVADINNLFQKKDYNLLCSTHVIKPNVLTFSWRINGTVTNVKDQNYPIKAAKESDDGEYSCTASVGGQNAISEKVTLTFKNAVSGLTVSVLVLAMVFLTNLINAA</sequence>
<dbReference type="Proteomes" id="UP001497497">
    <property type="component" value="Unassembled WGS sequence"/>
</dbReference>
<comment type="caution">
    <text evidence="4">The sequence shown here is derived from an EMBL/GenBank/DDBJ whole genome shotgun (WGS) entry which is preliminary data.</text>
</comment>
<dbReference type="InterPro" id="IPR013783">
    <property type="entry name" value="Ig-like_fold"/>
</dbReference>
<dbReference type="AlphaFoldDB" id="A0AAV2IIJ1"/>
<keyword evidence="1" id="KW-0812">Transmembrane</keyword>
<dbReference type="SUPFAM" id="SSF48726">
    <property type="entry name" value="Immunoglobulin"/>
    <property type="match status" value="1"/>
</dbReference>
<gene>
    <name evidence="4" type="ORF">GSLYS_00020027001</name>
</gene>
<dbReference type="Gene3D" id="2.60.40.10">
    <property type="entry name" value="Immunoglobulins"/>
    <property type="match status" value="1"/>
</dbReference>
<evidence type="ECO:0000259" key="3">
    <source>
        <dbReference type="PROSITE" id="PS50835"/>
    </source>
</evidence>
<evidence type="ECO:0000313" key="5">
    <source>
        <dbReference type="Proteomes" id="UP001497497"/>
    </source>
</evidence>
<dbReference type="Pfam" id="PF13895">
    <property type="entry name" value="Ig_2"/>
    <property type="match status" value="1"/>
</dbReference>
<dbReference type="PROSITE" id="PS51257">
    <property type="entry name" value="PROKAR_LIPOPROTEIN"/>
    <property type="match status" value="1"/>
</dbReference>
<feature type="signal peptide" evidence="2">
    <location>
        <begin position="1"/>
        <end position="20"/>
    </location>
</feature>
<dbReference type="PROSITE" id="PS50835">
    <property type="entry name" value="IG_LIKE"/>
    <property type="match status" value="1"/>
</dbReference>
<accession>A0AAV2IIJ1</accession>
<reference evidence="4 5" key="1">
    <citation type="submission" date="2024-04" db="EMBL/GenBank/DDBJ databases">
        <authorList>
            <consortium name="Genoscope - CEA"/>
            <person name="William W."/>
        </authorList>
    </citation>
    <scope>NUCLEOTIDE SEQUENCE [LARGE SCALE GENOMIC DNA]</scope>
</reference>